<sequence>MFFAMATRRRPMHALLICVSLLGLNHFGTPNPVSSTVIPIENAARSLLEGDIITPRQGLSSHDPAAAIGTGQTSHMSGYSSGKPMPPSVDEVFKRPGAVGQPASVIDPPTKPCPEDYFRDFFGVCRKSFTFPTSSKKKSLPLTEEVPENEKSTSVVDGKSEVATS</sequence>
<dbReference type="EMBL" id="CAJPEX010000836">
    <property type="protein sequence ID" value="CAG0917379.1"/>
    <property type="molecule type" value="Genomic_DNA"/>
</dbReference>
<feature type="chain" id="PRO_5036210110" evidence="2">
    <location>
        <begin position="31"/>
        <end position="165"/>
    </location>
</feature>
<evidence type="ECO:0000313" key="3">
    <source>
        <dbReference type="EMBL" id="CAD7277227.1"/>
    </source>
</evidence>
<feature type="region of interest" description="Disordered" evidence="1">
    <location>
        <begin position="68"/>
        <end position="107"/>
    </location>
</feature>
<reference evidence="3" key="1">
    <citation type="submission" date="2020-11" db="EMBL/GenBank/DDBJ databases">
        <authorList>
            <person name="Tran Van P."/>
        </authorList>
    </citation>
    <scope>NUCLEOTIDE SEQUENCE</scope>
</reference>
<evidence type="ECO:0000313" key="4">
    <source>
        <dbReference type="Proteomes" id="UP000678499"/>
    </source>
</evidence>
<evidence type="ECO:0000256" key="1">
    <source>
        <dbReference type="SAM" id="MobiDB-lite"/>
    </source>
</evidence>
<protein>
    <submittedName>
        <fullName evidence="3">Uncharacterized protein</fullName>
    </submittedName>
</protein>
<keyword evidence="2" id="KW-0732">Signal</keyword>
<organism evidence="3">
    <name type="scientific">Notodromas monacha</name>
    <dbReference type="NCBI Taxonomy" id="399045"/>
    <lineage>
        <taxon>Eukaryota</taxon>
        <taxon>Metazoa</taxon>
        <taxon>Ecdysozoa</taxon>
        <taxon>Arthropoda</taxon>
        <taxon>Crustacea</taxon>
        <taxon>Oligostraca</taxon>
        <taxon>Ostracoda</taxon>
        <taxon>Podocopa</taxon>
        <taxon>Podocopida</taxon>
        <taxon>Cypridocopina</taxon>
        <taxon>Cypridoidea</taxon>
        <taxon>Cyprididae</taxon>
        <taxon>Notodromas</taxon>
    </lineage>
</organism>
<feature type="signal peptide" evidence="2">
    <location>
        <begin position="1"/>
        <end position="30"/>
    </location>
</feature>
<proteinExistence type="predicted"/>
<name>A0A7R9BNR8_9CRUS</name>
<dbReference type="Proteomes" id="UP000678499">
    <property type="component" value="Unassembled WGS sequence"/>
</dbReference>
<feature type="region of interest" description="Disordered" evidence="1">
    <location>
        <begin position="131"/>
        <end position="165"/>
    </location>
</feature>
<dbReference type="EMBL" id="OA882873">
    <property type="protein sequence ID" value="CAD7277227.1"/>
    <property type="molecule type" value="Genomic_DNA"/>
</dbReference>
<feature type="compositionally biased region" description="Polar residues" evidence="1">
    <location>
        <begin position="70"/>
        <end position="80"/>
    </location>
</feature>
<accession>A0A7R9BNR8</accession>
<gene>
    <name evidence="3" type="ORF">NMOB1V02_LOCUS4962</name>
</gene>
<keyword evidence="4" id="KW-1185">Reference proteome</keyword>
<evidence type="ECO:0000256" key="2">
    <source>
        <dbReference type="SAM" id="SignalP"/>
    </source>
</evidence>
<dbReference type="AlphaFoldDB" id="A0A7R9BNR8"/>